<feature type="compositionally biased region" description="Acidic residues" evidence="1">
    <location>
        <begin position="275"/>
        <end position="288"/>
    </location>
</feature>
<dbReference type="EMBL" id="JAINDJ010000008">
    <property type="protein sequence ID" value="KAG9439380.1"/>
    <property type="molecule type" value="Genomic_DNA"/>
</dbReference>
<comment type="caution">
    <text evidence="2">The sequence shown here is derived from an EMBL/GenBank/DDBJ whole genome shotgun (WGS) entry which is preliminary data.</text>
</comment>
<keyword evidence="3" id="KW-1185">Reference proteome</keyword>
<gene>
    <name evidence="2" type="ORF">H6P81_019545</name>
</gene>
<dbReference type="GO" id="GO:0030276">
    <property type="term" value="F:clathrin binding"/>
    <property type="evidence" value="ECO:0007669"/>
    <property type="project" value="TreeGrafter"/>
</dbReference>
<protein>
    <submittedName>
        <fullName evidence="2">Uncharacterized protein</fullName>
    </submittedName>
</protein>
<reference evidence="2 3" key="1">
    <citation type="submission" date="2021-07" db="EMBL/GenBank/DDBJ databases">
        <title>The Aristolochia fimbriata genome: insights into angiosperm evolution, floral development and chemical biosynthesis.</title>
        <authorList>
            <person name="Jiao Y."/>
        </authorList>
    </citation>
    <scope>NUCLEOTIDE SEQUENCE [LARGE SCALE GENOMIC DNA]</scope>
    <source>
        <strain evidence="2">IBCAS-2021</strain>
        <tissue evidence="2">Leaf</tissue>
    </source>
</reference>
<evidence type="ECO:0000256" key="1">
    <source>
        <dbReference type="SAM" id="MobiDB-lite"/>
    </source>
</evidence>
<dbReference type="AlphaFoldDB" id="A0AAV7DS06"/>
<organism evidence="2 3">
    <name type="scientific">Aristolochia fimbriata</name>
    <name type="common">White veined hardy Dutchman's pipe vine</name>
    <dbReference type="NCBI Taxonomy" id="158543"/>
    <lineage>
        <taxon>Eukaryota</taxon>
        <taxon>Viridiplantae</taxon>
        <taxon>Streptophyta</taxon>
        <taxon>Embryophyta</taxon>
        <taxon>Tracheophyta</taxon>
        <taxon>Spermatophyta</taxon>
        <taxon>Magnoliopsida</taxon>
        <taxon>Magnoliidae</taxon>
        <taxon>Piperales</taxon>
        <taxon>Aristolochiaceae</taxon>
        <taxon>Aristolochia</taxon>
    </lineage>
</organism>
<dbReference type="FunFam" id="1.10.287.110:FF:000043">
    <property type="entry name" value="J-domain protein required for chloroplast accumulation response 1"/>
    <property type="match status" value="1"/>
</dbReference>
<name>A0AAV7DS06_ARIFI</name>
<dbReference type="PANTHER" id="PTHR23172">
    <property type="entry name" value="AUXILIN/CYCLIN G-ASSOCIATED KINASE-RELATED"/>
    <property type="match status" value="1"/>
</dbReference>
<dbReference type="GO" id="GO:0031982">
    <property type="term" value="C:vesicle"/>
    <property type="evidence" value="ECO:0007669"/>
    <property type="project" value="TreeGrafter"/>
</dbReference>
<evidence type="ECO:0000313" key="3">
    <source>
        <dbReference type="Proteomes" id="UP000825729"/>
    </source>
</evidence>
<dbReference type="Gene3D" id="1.10.287.110">
    <property type="entry name" value="DnaJ domain"/>
    <property type="match status" value="1"/>
</dbReference>
<feature type="region of interest" description="Disordered" evidence="1">
    <location>
        <begin position="1"/>
        <end position="23"/>
    </location>
</feature>
<dbReference type="SUPFAM" id="SSF46565">
    <property type="entry name" value="Chaperone J-domain"/>
    <property type="match status" value="1"/>
</dbReference>
<feature type="region of interest" description="Disordered" evidence="1">
    <location>
        <begin position="122"/>
        <end position="144"/>
    </location>
</feature>
<dbReference type="GO" id="GO:0072583">
    <property type="term" value="P:clathrin-dependent endocytosis"/>
    <property type="evidence" value="ECO:0007669"/>
    <property type="project" value="TreeGrafter"/>
</dbReference>
<dbReference type="PANTHER" id="PTHR23172:SF69">
    <property type="entry name" value="CHAPERONE DNAJ-DOMAIN SUPERFAMILY PROTEIN"/>
    <property type="match status" value="1"/>
</dbReference>
<dbReference type="Proteomes" id="UP000825729">
    <property type="component" value="Unassembled WGS sequence"/>
</dbReference>
<accession>A0AAV7DS06</accession>
<evidence type="ECO:0000313" key="2">
    <source>
        <dbReference type="EMBL" id="KAG9439380.1"/>
    </source>
</evidence>
<dbReference type="InterPro" id="IPR036869">
    <property type="entry name" value="J_dom_sf"/>
</dbReference>
<dbReference type="GO" id="GO:0005737">
    <property type="term" value="C:cytoplasm"/>
    <property type="evidence" value="ECO:0007669"/>
    <property type="project" value="TreeGrafter"/>
</dbReference>
<sequence>MDESWRVRNGMNLPRRRSTDFSTSKPCYDFCDPDEFRDVFGGPPRSVFMRKYSGDFSSSFYDEVFRPAEMDRTAARPGRSLPAFRIPGAAAGNGKGGGGGGGGGSLARRDGFYDDIFGYPRSRSRSESMSKSRSNCSSVLSSEDLSPIRPSVVDDAGISSFASKLRPINIPSRQSTLFAGDQRKQGNSGAACPHGPHPSYMEFQFTESGLNELHKQPTFGLSQPMPSPESIINAEPSSYRSVKISSDDFEIDSNASEISSIEQEPIASQRVQDQQEQEEQQEDYYGEEEDGEFLGSYVIEIGSDRREEVEEAVAVDDAIAWVKEKYRSQGMEKEEKRPVSNCPVLSEEFNETEILLAQVSKELKKWEADKGTKMPHKDMTMELLEEDIKLWSIGKEGNIRSLLSTLQYILWPNSGWQAIPLSEMIEISQVRKAYQRARLCLHPDKLQQKGATTLQKYMAEKIFNLLQDAWTEFNSHDVFAV</sequence>
<feature type="region of interest" description="Disordered" evidence="1">
    <location>
        <begin position="260"/>
        <end position="288"/>
    </location>
</feature>
<dbReference type="GO" id="GO:0072318">
    <property type="term" value="P:clathrin coat disassembly"/>
    <property type="evidence" value="ECO:0007669"/>
    <property type="project" value="TreeGrafter"/>
</dbReference>
<proteinExistence type="predicted"/>